<dbReference type="AlphaFoldDB" id="A0A6P2BLH8"/>
<comment type="catalytic activity">
    <reaction evidence="1 7">
        <text>2-C-methyl-D-erythritol 4-phosphate + CTP + H(+) = 4-CDP-2-C-methyl-D-erythritol + diphosphate</text>
        <dbReference type="Rhea" id="RHEA:13429"/>
        <dbReference type="ChEBI" id="CHEBI:15378"/>
        <dbReference type="ChEBI" id="CHEBI:33019"/>
        <dbReference type="ChEBI" id="CHEBI:37563"/>
        <dbReference type="ChEBI" id="CHEBI:57823"/>
        <dbReference type="ChEBI" id="CHEBI:58262"/>
        <dbReference type="EC" id="2.7.7.60"/>
    </reaction>
</comment>
<keyword evidence="9" id="KW-1185">Reference proteome</keyword>
<evidence type="ECO:0000256" key="2">
    <source>
        <dbReference type="ARBA" id="ARBA00004787"/>
    </source>
</evidence>
<dbReference type="InterPro" id="IPR050088">
    <property type="entry name" value="IspD/TarI_cytidylyltransf_bact"/>
</dbReference>
<dbReference type="SUPFAM" id="SSF53448">
    <property type="entry name" value="Nucleotide-diphospho-sugar transferases"/>
    <property type="match status" value="1"/>
</dbReference>
<evidence type="ECO:0000313" key="8">
    <source>
        <dbReference type="EMBL" id="TVY99745.1"/>
    </source>
</evidence>
<keyword evidence="6 7" id="KW-0414">Isoprene biosynthesis</keyword>
<dbReference type="CDD" id="cd02516">
    <property type="entry name" value="CDP-ME_synthetase"/>
    <property type="match status" value="1"/>
</dbReference>
<name>A0A6P2BLH8_9ACTN</name>
<dbReference type="Gene3D" id="3.90.550.10">
    <property type="entry name" value="Spore Coat Polysaccharide Biosynthesis Protein SpsA, Chain A"/>
    <property type="match status" value="1"/>
</dbReference>
<dbReference type="NCBIfam" id="TIGR00453">
    <property type="entry name" value="ispD"/>
    <property type="match status" value="1"/>
</dbReference>
<evidence type="ECO:0000256" key="4">
    <source>
        <dbReference type="ARBA" id="ARBA00022679"/>
    </source>
</evidence>
<evidence type="ECO:0000256" key="7">
    <source>
        <dbReference type="HAMAP-Rule" id="MF_00108"/>
    </source>
</evidence>
<sequence length="237" mass="25332">MAKRMVAVVLGGGVGTRFGAALPKQLLTLDGRTLVEHCVAAFAAAPGIDEILLVMPLAYHEESKRLVGDQVSAIIEGGVTRSDSVRAALAYIGARHRGNETGVLIHDAARPLVTRRIIADCLGALEDHEAIGTAVPTSDTILTVHDGVIAHVPPRETLYRAQTPQCFHLETIVKAHALAAADPEFQPTDDCGVVLRYLPDTPVHIIPGSEDNIKITHPADLEIAEALIRIRRPTQAP</sequence>
<feature type="site" description="Positions MEP for the nucleophilic attack" evidence="7">
    <location>
        <position position="155"/>
    </location>
</feature>
<dbReference type="FunFam" id="3.90.550.10:FF:000003">
    <property type="entry name" value="2-C-methyl-D-erythritol 4-phosphate cytidylyltransferase"/>
    <property type="match status" value="1"/>
</dbReference>
<dbReference type="PANTHER" id="PTHR32125">
    <property type="entry name" value="2-C-METHYL-D-ERYTHRITOL 4-PHOSPHATE CYTIDYLYLTRANSFERASE, CHLOROPLASTIC"/>
    <property type="match status" value="1"/>
</dbReference>
<dbReference type="UniPathway" id="UPA00056">
    <property type="reaction ID" value="UER00093"/>
</dbReference>
<dbReference type="GO" id="GO:0050518">
    <property type="term" value="F:2-C-methyl-D-erythritol 4-phosphate cytidylyltransferase activity"/>
    <property type="evidence" value="ECO:0007669"/>
    <property type="project" value="UniProtKB-UniRule"/>
</dbReference>
<evidence type="ECO:0000256" key="6">
    <source>
        <dbReference type="ARBA" id="ARBA00023229"/>
    </source>
</evidence>
<dbReference type="InterPro" id="IPR034683">
    <property type="entry name" value="IspD/TarI"/>
</dbReference>
<feature type="site" description="Positions MEP for the nucleophilic attack" evidence="7">
    <location>
        <position position="214"/>
    </location>
</feature>
<accession>A0A6P2BLH8</accession>
<dbReference type="OrthoDB" id="9802561at2"/>
<proteinExistence type="inferred from homology"/>
<comment type="similarity">
    <text evidence="3 7">Belongs to the IspD/TarI cytidylyltransferase family. IspD subfamily.</text>
</comment>
<feature type="site" description="Transition state stabilizer" evidence="7">
    <location>
        <position position="17"/>
    </location>
</feature>
<evidence type="ECO:0000313" key="9">
    <source>
        <dbReference type="Proteomes" id="UP000460272"/>
    </source>
</evidence>
<dbReference type="InterPro" id="IPR018294">
    <property type="entry name" value="ISPD_synthase_CS"/>
</dbReference>
<dbReference type="PROSITE" id="PS01295">
    <property type="entry name" value="ISPD"/>
    <property type="match status" value="1"/>
</dbReference>
<dbReference type="InterPro" id="IPR001228">
    <property type="entry name" value="IspD"/>
</dbReference>
<dbReference type="EMBL" id="RPFW01000012">
    <property type="protein sequence ID" value="TVY99745.1"/>
    <property type="molecule type" value="Genomic_DNA"/>
</dbReference>
<dbReference type="HAMAP" id="MF_00108">
    <property type="entry name" value="IspD"/>
    <property type="match status" value="1"/>
</dbReference>
<dbReference type="Pfam" id="PF01128">
    <property type="entry name" value="IspD"/>
    <property type="match status" value="1"/>
</dbReference>
<gene>
    <name evidence="7 8" type="primary">ispD</name>
    <name evidence="8" type="ORF">EAS64_41310</name>
</gene>
<protein>
    <recommendedName>
        <fullName evidence="7">2-C-methyl-D-erythritol 4-phosphate cytidylyltransferase</fullName>
        <ecNumber evidence="7">2.7.7.60</ecNumber>
    </recommendedName>
    <alternativeName>
        <fullName evidence="7">4-diphosphocytidyl-2C-methyl-D-erythritol synthase</fullName>
    </alternativeName>
    <alternativeName>
        <fullName evidence="7">MEP cytidylyltransferase</fullName>
        <shortName evidence="7">MCT</shortName>
    </alternativeName>
</protein>
<comment type="caution">
    <text evidence="8">The sequence shown here is derived from an EMBL/GenBank/DDBJ whole genome shotgun (WGS) entry which is preliminary data.</text>
</comment>
<comment type="pathway">
    <text evidence="2 7">Isoprenoid biosynthesis; isopentenyl diphosphate biosynthesis via DXP pathway; isopentenyl diphosphate from 1-deoxy-D-xylulose 5-phosphate: step 2/6.</text>
</comment>
<comment type="function">
    <text evidence="7">Catalyzes the formation of 4-diphosphocytidyl-2-C-methyl-D-erythritol from CTP and 2-C-methyl-D-erythritol 4-phosphate (MEP).</text>
</comment>
<dbReference type="InterPro" id="IPR029044">
    <property type="entry name" value="Nucleotide-diphossugar_trans"/>
</dbReference>
<evidence type="ECO:0000256" key="3">
    <source>
        <dbReference type="ARBA" id="ARBA00009789"/>
    </source>
</evidence>
<organism evidence="8 9">
    <name type="scientific">Trebonia kvetii</name>
    <dbReference type="NCBI Taxonomy" id="2480626"/>
    <lineage>
        <taxon>Bacteria</taxon>
        <taxon>Bacillati</taxon>
        <taxon>Actinomycetota</taxon>
        <taxon>Actinomycetes</taxon>
        <taxon>Streptosporangiales</taxon>
        <taxon>Treboniaceae</taxon>
        <taxon>Trebonia</taxon>
    </lineage>
</organism>
<dbReference type="EC" id="2.7.7.60" evidence="7"/>
<keyword evidence="5 7" id="KW-0548">Nucleotidyltransferase</keyword>
<dbReference type="PANTHER" id="PTHR32125:SF4">
    <property type="entry name" value="2-C-METHYL-D-ERYTHRITOL 4-PHOSPHATE CYTIDYLYLTRANSFERASE, CHLOROPLASTIC"/>
    <property type="match status" value="1"/>
</dbReference>
<keyword evidence="4 7" id="KW-0808">Transferase</keyword>
<dbReference type="RefSeq" id="WP_145862230.1">
    <property type="nucleotide sequence ID" value="NZ_RPFW01000012.1"/>
</dbReference>
<feature type="site" description="Transition state stabilizer" evidence="7">
    <location>
        <position position="24"/>
    </location>
</feature>
<evidence type="ECO:0000256" key="1">
    <source>
        <dbReference type="ARBA" id="ARBA00001282"/>
    </source>
</evidence>
<evidence type="ECO:0000256" key="5">
    <source>
        <dbReference type="ARBA" id="ARBA00022695"/>
    </source>
</evidence>
<dbReference type="Proteomes" id="UP000460272">
    <property type="component" value="Unassembled WGS sequence"/>
</dbReference>
<dbReference type="GO" id="GO:0019288">
    <property type="term" value="P:isopentenyl diphosphate biosynthetic process, methylerythritol 4-phosphate pathway"/>
    <property type="evidence" value="ECO:0007669"/>
    <property type="project" value="UniProtKB-UniRule"/>
</dbReference>
<reference evidence="8 9" key="1">
    <citation type="submission" date="2018-11" db="EMBL/GenBank/DDBJ databases">
        <title>Trebonia kvetii gen.nov., sp.nov., a novel acidophilic actinobacterium, and proposal of the new actinobacterial family Treboniaceae fam. nov.</title>
        <authorList>
            <person name="Rapoport D."/>
            <person name="Sagova-Mareckova M."/>
            <person name="Sedlacek I."/>
            <person name="Provaznik J."/>
            <person name="Kralova S."/>
            <person name="Pavlinic D."/>
            <person name="Benes V."/>
            <person name="Kopecky J."/>
        </authorList>
    </citation>
    <scope>NUCLEOTIDE SEQUENCE [LARGE SCALE GENOMIC DNA]</scope>
    <source>
        <strain evidence="8 9">15Tr583</strain>
    </source>
</reference>